<dbReference type="NCBIfam" id="TIGR02099">
    <property type="entry name" value="YhdP family protein"/>
    <property type="match status" value="1"/>
</dbReference>
<comment type="caution">
    <text evidence="3">The sequence shown here is derived from an EMBL/GenBank/DDBJ whole genome shotgun (WGS) entry which is preliminary data.</text>
</comment>
<organism evidence="3 4">
    <name type="scientific">Parashewanella spongiae</name>
    <dbReference type="NCBI Taxonomy" id="342950"/>
    <lineage>
        <taxon>Bacteria</taxon>
        <taxon>Pseudomonadati</taxon>
        <taxon>Pseudomonadota</taxon>
        <taxon>Gammaproteobacteria</taxon>
        <taxon>Alteromonadales</taxon>
        <taxon>Shewanellaceae</taxon>
        <taxon>Parashewanella</taxon>
    </lineage>
</organism>
<evidence type="ECO:0000313" key="4">
    <source>
        <dbReference type="Proteomes" id="UP000273022"/>
    </source>
</evidence>
<dbReference type="Proteomes" id="UP000273022">
    <property type="component" value="Unassembled WGS sequence"/>
</dbReference>
<proteinExistence type="predicted"/>
<sequence length="1416" mass="158013">MTRFSIINRWCWKILAGFLVLFALLVSLIRGLLPQFDNVRHDLVSFISNEYQIEVFIGKISAEWQAYGPSITVDNLILPPQEKLPATVILQQVQFKVDFWQSLLTLSPKIENVLVDGVHLGIDIDKLQSARQPSKKQQEKNKSTEAVKAITNHNLDWLYSLMLEQFSQFTMFNVNLQMLSAEQSYRPIRINNFHWSNDGNKHLGQGEVLLDLSQEKPENLSLRFDFTGDGFKPETVTGLAYLDATSLDIGEWTGKQPSVTKSGVVDSLPAKIEGVVNLQAWADFSKRNWNSIFVKFEPSWLKWNAADIQKFEINSAELLWQSTEHGWQLNSNQLDFVSNDKAWPELSVQANYRNGVATANINQLNLEYFQPLLPLLPMLGTDKLPQWQALAPKGQIGPIQFSYNPADGSTLHTNIEQLTWASVDNNIGIQPIALNLLVTDNKVQLHLPAQEYELDFGEGFIAPIHLEGKEAVAQFDLNSKTLLLPQLAMKNNDIELDAALWLDFEGSAEMALSANMKINNVSHAFLYFPHSVMDTSLIDYLTGALQAGKIPDAKIVWQGEFANYPFSEHEGIFQAGFSLTDSNFRFQPDWPSITELDLDALFENKRMDIWVNRGQLQNVAVDGAHAFILNLGNNAELGVQAEVTPTGEDATELLLSSPLSDSVGEVLNVVQVQGQVVGVLDMNFPLYEGGVENVRGQIELNDNSVFIEQPGIDLGKVKGKVRFHNDVVEGDELTAVLFEQPFNFSFDTGPKDFGLKGEGSALHANFGGEWDLSKLPSSLDNPLSEYYSGNFDWKGQLKILFTEQNFTLQANASSDLVGTTLLLPAQFAKQSADKEQLQVELMGDNAKTTLGIKLGKKMEFWGELGTYHAEKLKSFDVILGRQFKAGDQLSESGGQLNVELSQSTLNDWLPIINRFTQVNEENGQHPDTPESSTAQSVGFFPPLQYINAKIDELNVFGQALRQLNLQGKDNNGVWTMDADSDNFTGQLKFYPDWERQGLQITAEKLYLFSELENDEATPELDKTSESEVKLAKIDVQNNQAILNSLPALKIDAKDFTFFGKPFGQLSLTGMKSEQGYRLDNVELSTEQTSIKGTGLWRFAQQNGTDATELDFTLTASKFDYLAEQFDSDPGMKDAPVNLQAQINWIGAPYDFALQRLNGDLHFELGKGHLSEVSDKGARIFSLFSLDSLLRKLSFDFSDVFGKGLYFDTFEGDLRVDDGVVKTTNTIMDAVAGTIKVRGYTDLSQESLNYDIRFSPKLASSVPAVVLLSTSAWTLGVGAFALTKVLEPVIEIISEIRFRLTGTLSDPKIEELERKSKEIEIPEAVLREVNPDAVIPAKEANAETKQPEEQEPTKQDSTQPTEEDNKQKIIKRKKNHSVQPSKVIPLTFNGASHADKFIAMSKQSRCSAKFAVYPRAA</sequence>
<dbReference type="RefSeq" id="WP_165905480.1">
    <property type="nucleotide sequence ID" value="NZ_CP037952.1"/>
</dbReference>
<evidence type="ECO:0000313" key="3">
    <source>
        <dbReference type="EMBL" id="RJY15095.1"/>
    </source>
</evidence>
<gene>
    <name evidence="3" type="ORF">D5R81_10055</name>
</gene>
<dbReference type="PANTHER" id="PTHR38690">
    <property type="entry name" value="PROTEASE-RELATED"/>
    <property type="match status" value="1"/>
</dbReference>
<accession>A0A3A6TTA0</accession>
<dbReference type="Pfam" id="PF13116">
    <property type="entry name" value="YhdP"/>
    <property type="match status" value="1"/>
</dbReference>
<dbReference type="EMBL" id="QYYH01000055">
    <property type="protein sequence ID" value="RJY15095.1"/>
    <property type="molecule type" value="Genomic_DNA"/>
</dbReference>
<name>A0A3A6TTA0_9GAMM</name>
<feature type="region of interest" description="Disordered" evidence="1">
    <location>
        <begin position="1338"/>
        <end position="1385"/>
    </location>
</feature>
<keyword evidence="4" id="KW-1185">Reference proteome</keyword>
<dbReference type="PANTHER" id="PTHR38690:SF1">
    <property type="entry name" value="PROTEASE"/>
    <property type="match status" value="1"/>
</dbReference>
<feature type="domain" description="YhdP central" evidence="2">
    <location>
        <begin position="2"/>
        <end position="1308"/>
    </location>
</feature>
<feature type="compositionally biased region" description="Basic and acidic residues" evidence="1">
    <location>
        <begin position="1339"/>
        <end position="1353"/>
    </location>
</feature>
<dbReference type="InterPro" id="IPR011836">
    <property type="entry name" value="YhdP"/>
</dbReference>
<dbReference type="InterPro" id="IPR025263">
    <property type="entry name" value="YhdP_central"/>
</dbReference>
<evidence type="ECO:0000256" key="1">
    <source>
        <dbReference type="SAM" id="MobiDB-lite"/>
    </source>
</evidence>
<reference evidence="3 4" key="1">
    <citation type="submission" date="2018-09" db="EMBL/GenBank/DDBJ databases">
        <title>Phylogeny of the Shewanellaceae, and recommendation for two new genera, Pseudoshewanella and Parashewanella.</title>
        <authorList>
            <person name="Wang G."/>
        </authorList>
    </citation>
    <scope>NUCLEOTIDE SEQUENCE [LARGE SCALE GENOMIC DNA]</scope>
    <source>
        <strain evidence="3 4">KCTC 22492</strain>
    </source>
</reference>
<evidence type="ECO:0000259" key="2">
    <source>
        <dbReference type="Pfam" id="PF13116"/>
    </source>
</evidence>
<protein>
    <submittedName>
        <fullName evidence="3">TIGR02099 family protein</fullName>
    </submittedName>
</protein>